<comment type="similarity">
    <text evidence="2">Belongs to the ODC antizyme family.</text>
</comment>
<keyword evidence="7" id="KW-1185">Reference proteome</keyword>
<dbReference type="GO" id="GO:0045732">
    <property type="term" value="P:positive regulation of protein catabolic process"/>
    <property type="evidence" value="ECO:0007669"/>
    <property type="project" value="TreeGrafter"/>
</dbReference>
<evidence type="ECO:0000256" key="4">
    <source>
        <dbReference type="ARBA" id="ARBA00017712"/>
    </source>
</evidence>
<evidence type="ECO:0000256" key="3">
    <source>
        <dbReference type="ARBA" id="ARBA00011486"/>
    </source>
</evidence>
<keyword evidence="5" id="KW-0688">Ribosomal frameshifting</keyword>
<dbReference type="InterPro" id="IPR038581">
    <property type="entry name" value="ODC_AZ_sf"/>
</dbReference>
<dbReference type="Pfam" id="PF02100">
    <property type="entry name" value="ODC_AZ"/>
    <property type="match status" value="1"/>
</dbReference>
<dbReference type="OrthoDB" id="5959761at2759"/>
<gene>
    <name evidence="6" type="ORF">SISSUDRAFT_1037449</name>
</gene>
<dbReference type="GO" id="GO:0005737">
    <property type="term" value="C:cytoplasm"/>
    <property type="evidence" value="ECO:0007669"/>
    <property type="project" value="TreeGrafter"/>
</dbReference>
<dbReference type="SUPFAM" id="SSF55729">
    <property type="entry name" value="Acyl-CoA N-acyltransferases (Nat)"/>
    <property type="match status" value="1"/>
</dbReference>
<dbReference type="Gene3D" id="3.40.630.60">
    <property type="match status" value="1"/>
</dbReference>
<evidence type="ECO:0000256" key="1">
    <source>
        <dbReference type="ARBA" id="ARBA00002307"/>
    </source>
</evidence>
<dbReference type="GO" id="GO:0075523">
    <property type="term" value="P:viral translational frameshifting"/>
    <property type="evidence" value="ECO:0007669"/>
    <property type="project" value="UniProtKB-KW"/>
</dbReference>
<dbReference type="PANTHER" id="PTHR10279">
    <property type="entry name" value="ORNITHINE DECARBOXYLASE ANTIZYME"/>
    <property type="match status" value="1"/>
</dbReference>
<name>A0A165Y4C3_9AGAM</name>
<comment type="function">
    <text evidence="1">Ornithine decarboxylase (ODC) antizyme protein that negatively regulates ODC activity and intracellular polyamine biosynthesis in response to increased intracellular polyamine levels. Binds to ODC monomers, inhibiting the assembly of the functional ODC homodimer, and targets the monomers for ubiquitin-independent proteolytic destruction by the 26S proteasome.</text>
</comment>
<dbReference type="GO" id="GO:0008073">
    <property type="term" value="F:ornithine decarboxylase inhibitor activity"/>
    <property type="evidence" value="ECO:0007669"/>
    <property type="project" value="InterPro"/>
</dbReference>
<sequence>MSLSTISNFIKPNSSPCPTHVRADKGVFIDNSNGSQTVGDGACFTDKSVLAVCQVQGSGSDDKYFYSTTFSGGAGKCPPDGGSSGCVTGSPASSFPFNSASQANTKLHAQPPRFNATAPLSIPRSQINARNARMPVNTPPLTPDVDSESSSISSSLSSLADVDITPDAPEFFSQLFPKAGFRASVFAKGVVISEVGARFEGFVLDLPKEKGLNNLNLPRTLYVNSKGAENVALRESIVAMLDLADEHLACEALVIALDKSSPNFGGLVHALMYVGGTPVTKPPFEVDPGYVLVGLDI</sequence>
<proteinExistence type="inferred from homology"/>
<evidence type="ECO:0000256" key="5">
    <source>
        <dbReference type="ARBA" id="ARBA00022758"/>
    </source>
</evidence>
<dbReference type="InterPro" id="IPR016181">
    <property type="entry name" value="Acyl_CoA_acyltransferase"/>
</dbReference>
<dbReference type="AlphaFoldDB" id="A0A165Y4C3"/>
<dbReference type="GO" id="GO:0005634">
    <property type="term" value="C:nucleus"/>
    <property type="evidence" value="ECO:0007669"/>
    <property type="project" value="TreeGrafter"/>
</dbReference>
<dbReference type="Proteomes" id="UP000076798">
    <property type="component" value="Unassembled WGS sequence"/>
</dbReference>
<evidence type="ECO:0000313" key="7">
    <source>
        <dbReference type="Proteomes" id="UP000076798"/>
    </source>
</evidence>
<dbReference type="PANTHER" id="PTHR10279:SF10">
    <property type="entry name" value="ORNITHINE DECARBOXYLASE ANTIZYME"/>
    <property type="match status" value="1"/>
</dbReference>
<dbReference type="InterPro" id="IPR002993">
    <property type="entry name" value="ODC_AZ"/>
</dbReference>
<organism evidence="6 7">
    <name type="scientific">Sistotremastrum suecicum HHB10207 ss-3</name>
    <dbReference type="NCBI Taxonomy" id="1314776"/>
    <lineage>
        <taxon>Eukaryota</taxon>
        <taxon>Fungi</taxon>
        <taxon>Dikarya</taxon>
        <taxon>Basidiomycota</taxon>
        <taxon>Agaricomycotina</taxon>
        <taxon>Agaricomycetes</taxon>
        <taxon>Sistotremastrales</taxon>
        <taxon>Sistotremastraceae</taxon>
        <taxon>Sistotremastrum</taxon>
    </lineage>
</organism>
<evidence type="ECO:0000256" key="2">
    <source>
        <dbReference type="ARBA" id="ARBA00008796"/>
    </source>
</evidence>
<evidence type="ECO:0000313" key="6">
    <source>
        <dbReference type="EMBL" id="KZT32867.1"/>
    </source>
</evidence>
<protein>
    <recommendedName>
        <fullName evidence="4">Ornithine decarboxylase antizyme</fullName>
    </recommendedName>
</protein>
<comment type="subunit">
    <text evidence="3">Interacts with ODC and thereby sterically blocks ODC homodimerization.</text>
</comment>
<accession>A0A165Y4C3</accession>
<dbReference type="EMBL" id="KV428288">
    <property type="protein sequence ID" value="KZT32867.1"/>
    <property type="molecule type" value="Genomic_DNA"/>
</dbReference>
<reference evidence="6 7" key="1">
    <citation type="journal article" date="2016" name="Mol. Biol. Evol.">
        <title>Comparative Genomics of Early-Diverging Mushroom-Forming Fungi Provides Insights into the Origins of Lignocellulose Decay Capabilities.</title>
        <authorList>
            <person name="Nagy L.G."/>
            <person name="Riley R."/>
            <person name="Tritt A."/>
            <person name="Adam C."/>
            <person name="Daum C."/>
            <person name="Floudas D."/>
            <person name="Sun H."/>
            <person name="Yadav J.S."/>
            <person name="Pangilinan J."/>
            <person name="Larsson K.H."/>
            <person name="Matsuura K."/>
            <person name="Barry K."/>
            <person name="Labutti K."/>
            <person name="Kuo R."/>
            <person name="Ohm R.A."/>
            <person name="Bhattacharya S.S."/>
            <person name="Shirouzu T."/>
            <person name="Yoshinaga Y."/>
            <person name="Martin F.M."/>
            <person name="Grigoriev I.V."/>
            <person name="Hibbett D.S."/>
        </authorList>
    </citation>
    <scope>NUCLEOTIDE SEQUENCE [LARGE SCALE GENOMIC DNA]</scope>
    <source>
        <strain evidence="6 7">HHB10207 ss-3</strain>
    </source>
</reference>